<dbReference type="NCBIfam" id="NF008692">
    <property type="entry name" value="PRK11713.1-5"/>
    <property type="match status" value="1"/>
</dbReference>
<evidence type="ECO:0000256" key="5">
    <source>
        <dbReference type="ARBA" id="ARBA00022490"/>
    </source>
</evidence>
<evidence type="ECO:0000256" key="8">
    <source>
        <dbReference type="ARBA" id="ARBA00022679"/>
    </source>
</evidence>
<dbReference type="EMBL" id="CP003264">
    <property type="protein sequence ID" value="AFN36396.1"/>
    <property type="molecule type" value="Genomic_DNA"/>
</dbReference>
<evidence type="ECO:0000256" key="12">
    <source>
        <dbReference type="PIRNR" id="PIRNR015601"/>
    </source>
</evidence>
<evidence type="ECO:0000256" key="11">
    <source>
        <dbReference type="ARBA" id="ARBA00047944"/>
    </source>
</evidence>
<evidence type="ECO:0000256" key="9">
    <source>
        <dbReference type="ARBA" id="ARBA00022691"/>
    </source>
</evidence>
<comment type="catalytic activity">
    <reaction evidence="11 12">
        <text>uridine(1498) in 16S rRNA + S-adenosyl-L-methionine = N(3)-methyluridine(1498) in 16S rRNA + S-adenosyl-L-homocysteine + H(+)</text>
        <dbReference type="Rhea" id="RHEA:42920"/>
        <dbReference type="Rhea" id="RHEA-COMP:10283"/>
        <dbReference type="Rhea" id="RHEA-COMP:10284"/>
        <dbReference type="ChEBI" id="CHEBI:15378"/>
        <dbReference type="ChEBI" id="CHEBI:57856"/>
        <dbReference type="ChEBI" id="CHEBI:59789"/>
        <dbReference type="ChEBI" id="CHEBI:65315"/>
        <dbReference type="ChEBI" id="CHEBI:74502"/>
        <dbReference type="EC" id="2.1.1.193"/>
    </reaction>
</comment>
<evidence type="ECO:0000256" key="2">
    <source>
        <dbReference type="ARBA" id="ARBA00005528"/>
    </source>
</evidence>
<dbReference type="SUPFAM" id="SSF88697">
    <property type="entry name" value="PUA domain-like"/>
    <property type="match status" value="1"/>
</dbReference>
<sequence length="244" mass="27381">MLTPRFFYTLPLEIGSTIKLPKDITNHAGRSLRLKEGTKISLFSGDNTEYHGTISFNSSDAFFNVEDIKEISRELPLRIGLAQGLATGDKMDFIIEKAVEIGVSDFYPIIAKRSVLKLNNEKLEKKLAHWSRIIISASEQCGRNKIMQLHQPQDINEFIQNTSDSLYLIAHPDAQSNFLGTAETEDFDNSIVLIGPEGGWDSTELEKLRKENSRLISLGQRVLRTETAGIVTVSYLTAIIQNRP</sequence>
<dbReference type="GO" id="GO:0032259">
    <property type="term" value="P:methylation"/>
    <property type="evidence" value="ECO:0007669"/>
    <property type="project" value="UniProtKB-KW"/>
</dbReference>
<feature type="domain" description="Ribosomal RNA small subunit methyltransferase E PUA-like" evidence="14">
    <location>
        <begin position="20"/>
        <end position="55"/>
    </location>
</feature>
<dbReference type="PIRSF" id="PIRSF015601">
    <property type="entry name" value="MTase_slr0722"/>
    <property type="match status" value="1"/>
</dbReference>
<evidence type="ECO:0000256" key="6">
    <source>
        <dbReference type="ARBA" id="ARBA00022552"/>
    </source>
</evidence>
<keyword evidence="7 12" id="KW-0489">Methyltransferase</keyword>
<dbReference type="InterPro" id="IPR046886">
    <property type="entry name" value="RsmE_MTase_dom"/>
</dbReference>
<keyword evidence="8 12" id="KW-0808">Transferase</keyword>
<accession>A0ABM5NCA6</accession>
<evidence type="ECO:0000259" key="13">
    <source>
        <dbReference type="Pfam" id="PF04452"/>
    </source>
</evidence>
<dbReference type="InterPro" id="IPR046887">
    <property type="entry name" value="RsmE_PUA-like"/>
</dbReference>
<organism evidence="15 16">
    <name type="scientific">Taylorella equigenitalis ATCC 35865</name>
    <dbReference type="NCBI Taxonomy" id="743973"/>
    <lineage>
        <taxon>Bacteria</taxon>
        <taxon>Pseudomonadati</taxon>
        <taxon>Pseudomonadota</taxon>
        <taxon>Betaproteobacteria</taxon>
        <taxon>Burkholderiales</taxon>
        <taxon>Alcaligenaceae</taxon>
        <taxon>Taylorella</taxon>
    </lineage>
</organism>
<comment type="subcellular location">
    <subcellularLocation>
        <location evidence="1 12">Cytoplasm</location>
    </subcellularLocation>
</comment>
<evidence type="ECO:0000256" key="7">
    <source>
        <dbReference type="ARBA" id="ARBA00022603"/>
    </source>
</evidence>
<dbReference type="PANTHER" id="PTHR30027">
    <property type="entry name" value="RIBOSOMAL RNA SMALL SUBUNIT METHYLTRANSFERASE E"/>
    <property type="match status" value="1"/>
</dbReference>
<comment type="similarity">
    <text evidence="2 12">Belongs to the RNA methyltransferase RsmE family.</text>
</comment>
<dbReference type="InterPro" id="IPR029026">
    <property type="entry name" value="tRNA_m1G_MTases_N"/>
</dbReference>
<dbReference type="GO" id="GO:0008168">
    <property type="term" value="F:methyltransferase activity"/>
    <property type="evidence" value="ECO:0007669"/>
    <property type="project" value="UniProtKB-KW"/>
</dbReference>
<keyword evidence="16" id="KW-1185">Reference proteome</keyword>
<dbReference type="InterPro" id="IPR006700">
    <property type="entry name" value="RsmE"/>
</dbReference>
<dbReference type="EC" id="2.1.1.193" evidence="3 12"/>
<gene>
    <name evidence="15" type="ORF">KUI_1344</name>
</gene>
<reference evidence="15 16" key="1">
    <citation type="journal article" date="2012" name="Vet. Microbiol.">
        <title>Comparative genomic analyses of the Taylorellae.</title>
        <authorList>
            <person name="Hauser H."/>
            <person name="Richter D.C."/>
            <person name="van Tonder A."/>
            <person name="Clark L."/>
            <person name="Preston A."/>
        </authorList>
    </citation>
    <scope>NUCLEOTIDE SEQUENCE [LARGE SCALE GENOMIC DNA]</scope>
    <source>
        <strain evidence="15 16">ATCC 35865</strain>
    </source>
</reference>
<protein>
    <recommendedName>
        <fullName evidence="4 12">Ribosomal RNA small subunit methyltransferase E</fullName>
        <ecNumber evidence="3 12">2.1.1.193</ecNumber>
    </recommendedName>
</protein>
<dbReference type="SUPFAM" id="SSF75217">
    <property type="entry name" value="alpha/beta knot"/>
    <property type="match status" value="1"/>
</dbReference>
<comment type="function">
    <text evidence="10 12">Specifically methylates the N3 position of the uracil ring of uridine 1498 (m3U1498) in 16S rRNA. Acts on the fully assembled 30S ribosomal subunit.</text>
</comment>
<keyword evidence="5 12" id="KW-0963">Cytoplasm</keyword>
<dbReference type="RefSeq" id="WP_014840581.1">
    <property type="nucleotide sequence ID" value="NC_018108.1"/>
</dbReference>
<name>A0ABM5NCA6_9BURK</name>
<dbReference type="InterPro" id="IPR015947">
    <property type="entry name" value="PUA-like_sf"/>
</dbReference>
<dbReference type="Proteomes" id="UP000003121">
    <property type="component" value="Chromosome"/>
</dbReference>
<feature type="domain" description="Ribosomal RNA small subunit methyltransferase E methyltransferase" evidence="13">
    <location>
        <begin position="74"/>
        <end position="236"/>
    </location>
</feature>
<evidence type="ECO:0000313" key="16">
    <source>
        <dbReference type="Proteomes" id="UP000003121"/>
    </source>
</evidence>
<dbReference type="InterPro" id="IPR029028">
    <property type="entry name" value="Alpha/beta_knot_MTases"/>
</dbReference>
<dbReference type="Pfam" id="PF20260">
    <property type="entry name" value="PUA_4"/>
    <property type="match status" value="1"/>
</dbReference>
<evidence type="ECO:0000313" key="15">
    <source>
        <dbReference type="EMBL" id="AFN36396.1"/>
    </source>
</evidence>
<evidence type="ECO:0000256" key="1">
    <source>
        <dbReference type="ARBA" id="ARBA00004496"/>
    </source>
</evidence>
<evidence type="ECO:0000256" key="4">
    <source>
        <dbReference type="ARBA" id="ARBA00013673"/>
    </source>
</evidence>
<dbReference type="CDD" id="cd18084">
    <property type="entry name" value="RsmE-like"/>
    <property type="match status" value="1"/>
</dbReference>
<dbReference type="Pfam" id="PF04452">
    <property type="entry name" value="Methyltrans_RNA"/>
    <property type="match status" value="1"/>
</dbReference>
<keyword evidence="9 12" id="KW-0949">S-adenosyl-L-methionine</keyword>
<evidence type="ECO:0000256" key="10">
    <source>
        <dbReference type="ARBA" id="ARBA00025699"/>
    </source>
</evidence>
<dbReference type="PANTHER" id="PTHR30027:SF3">
    <property type="entry name" value="16S RRNA (URACIL(1498)-N(3))-METHYLTRANSFERASE"/>
    <property type="match status" value="1"/>
</dbReference>
<dbReference type="NCBIfam" id="TIGR00046">
    <property type="entry name" value="RsmE family RNA methyltransferase"/>
    <property type="match status" value="1"/>
</dbReference>
<keyword evidence="6 12" id="KW-0698">rRNA processing</keyword>
<evidence type="ECO:0000259" key="14">
    <source>
        <dbReference type="Pfam" id="PF20260"/>
    </source>
</evidence>
<dbReference type="Gene3D" id="3.40.1280.10">
    <property type="match status" value="1"/>
</dbReference>
<dbReference type="Gene3D" id="2.40.240.20">
    <property type="entry name" value="Hypothetical PUA domain-like, domain 1"/>
    <property type="match status" value="1"/>
</dbReference>
<evidence type="ECO:0000256" key="3">
    <source>
        <dbReference type="ARBA" id="ARBA00012328"/>
    </source>
</evidence>
<proteinExistence type="inferred from homology"/>